<reference evidence="16 17" key="1">
    <citation type="submission" date="2021-01" db="EMBL/GenBank/DDBJ databases">
        <title>WGS of actinomycetes isolated from Thailand.</title>
        <authorList>
            <person name="Thawai C."/>
        </authorList>
    </citation>
    <scope>NUCLEOTIDE SEQUENCE [LARGE SCALE GENOMIC DNA]</scope>
    <source>
        <strain evidence="16 17">CA1R205</strain>
    </source>
</reference>
<dbReference type="Pfam" id="PF21089">
    <property type="entry name" value="PKS_DH_N"/>
    <property type="match status" value="3"/>
</dbReference>
<feature type="domain" description="Carrier" evidence="13">
    <location>
        <begin position="5837"/>
        <end position="5910"/>
    </location>
</feature>
<feature type="compositionally biased region" description="Low complexity" evidence="12">
    <location>
        <begin position="777"/>
        <end position="813"/>
    </location>
</feature>
<dbReference type="InterPro" id="IPR049490">
    <property type="entry name" value="C883_1060-like_KR_N"/>
</dbReference>
<dbReference type="InterPro" id="IPR049551">
    <property type="entry name" value="PKS_DH_C"/>
</dbReference>
<feature type="domain" description="PKS/mFAS DH" evidence="15">
    <location>
        <begin position="1651"/>
        <end position="1940"/>
    </location>
</feature>
<feature type="domain" description="Ketosynthase family 3 (KS3)" evidence="14">
    <location>
        <begin position="4072"/>
        <end position="4504"/>
    </location>
</feature>
<dbReference type="Pfam" id="PF08659">
    <property type="entry name" value="KR"/>
    <property type="match status" value="3"/>
</dbReference>
<feature type="region of interest" description="Disordered" evidence="12">
    <location>
        <begin position="745"/>
        <end position="826"/>
    </location>
</feature>
<dbReference type="SUPFAM" id="SSF53335">
    <property type="entry name" value="S-adenosyl-L-methionine-dependent methyltransferases"/>
    <property type="match status" value="1"/>
</dbReference>
<dbReference type="InterPro" id="IPR009081">
    <property type="entry name" value="PP-bd_ACP"/>
</dbReference>
<feature type="active site" description="Proton acceptor; for dehydratase activity" evidence="11">
    <location>
        <position position="4716"/>
    </location>
</feature>
<dbReference type="InterPro" id="IPR036291">
    <property type="entry name" value="NAD(P)-bd_dom_sf"/>
</dbReference>
<dbReference type="EMBL" id="JAERRF010000020">
    <property type="protein sequence ID" value="MBL1100571.1"/>
    <property type="molecule type" value="Genomic_DNA"/>
</dbReference>
<evidence type="ECO:0000256" key="5">
    <source>
        <dbReference type="ARBA" id="ARBA00022553"/>
    </source>
</evidence>
<feature type="compositionally biased region" description="Pro residues" evidence="12">
    <location>
        <begin position="4031"/>
        <end position="4043"/>
    </location>
</feature>
<dbReference type="PANTHER" id="PTHR43775">
    <property type="entry name" value="FATTY ACID SYNTHASE"/>
    <property type="match status" value="1"/>
</dbReference>
<dbReference type="Pfam" id="PF22621">
    <property type="entry name" value="CurL-like_PKS_C"/>
    <property type="match status" value="2"/>
</dbReference>
<dbReference type="SMART" id="SM00825">
    <property type="entry name" value="PKS_KS"/>
    <property type="match status" value="3"/>
</dbReference>
<dbReference type="InterPro" id="IPR013217">
    <property type="entry name" value="Methyltransf_12"/>
</dbReference>
<feature type="region of interest" description="Disordered" evidence="12">
    <location>
        <begin position="5806"/>
        <end position="5826"/>
    </location>
</feature>
<feature type="domain" description="PKS/mFAS DH" evidence="15">
    <location>
        <begin position="3152"/>
        <end position="3431"/>
    </location>
</feature>
<feature type="region of interest" description="Disordered" evidence="12">
    <location>
        <begin position="194"/>
        <end position="216"/>
    </location>
</feature>
<keyword evidence="6" id="KW-0808">Transferase</keyword>
<comment type="pathway">
    <text evidence="2">Antibiotic biosynthesis.</text>
</comment>
<feature type="region of interest" description="N-terminal hotdog fold" evidence="11">
    <location>
        <begin position="3152"/>
        <end position="3269"/>
    </location>
</feature>
<feature type="domain" description="Carrier" evidence="13">
    <location>
        <begin position="2433"/>
        <end position="2509"/>
    </location>
</feature>
<dbReference type="Pfam" id="PF14765">
    <property type="entry name" value="PS-DH"/>
    <property type="match status" value="3"/>
</dbReference>
<dbReference type="InterPro" id="IPR049552">
    <property type="entry name" value="PKS_DH_N"/>
</dbReference>
<keyword evidence="7" id="KW-0677">Repeat</keyword>
<organism evidence="16 17">
    <name type="scientific">Streptomyces coffeae</name>
    <dbReference type="NCBI Taxonomy" id="621382"/>
    <lineage>
        <taxon>Bacteria</taxon>
        <taxon>Bacillati</taxon>
        <taxon>Actinomycetota</taxon>
        <taxon>Actinomycetes</taxon>
        <taxon>Kitasatosporales</taxon>
        <taxon>Streptomycetaceae</taxon>
        <taxon>Streptomyces</taxon>
    </lineage>
</organism>
<feature type="region of interest" description="Disordered" evidence="12">
    <location>
        <begin position="4026"/>
        <end position="4066"/>
    </location>
</feature>
<evidence type="ECO:0000256" key="1">
    <source>
        <dbReference type="ARBA" id="ARBA00004496"/>
    </source>
</evidence>
<dbReference type="InterPro" id="IPR014043">
    <property type="entry name" value="Acyl_transferase_dom"/>
</dbReference>
<comment type="subcellular location">
    <subcellularLocation>
        <location evidence="1">Cytoplasm</location>
    </subcellularLocation>
</comment>
<dbReference type="SMART" id="SM00827">
    <property type="entry name" value="PKS_AT"/>
    <property type="match status" value="1"/>
</dbReference>
<dbReference type="Pfam" id="PF21394">
    <property type="entry name" value="Beta-ketacyl_N"/>
    <property type="match status" value="2"/>
</dbReference>
<dbReference type="InterPro" id="IPR016035">
    <property type="entry name" value="Acyl_Trfase/lysoPLipase"/>
</dbReference>
<evidence type="ECO:0000313" key="17">
    <source>
        <dbReference type="Proteomes" id="UP000634229"/>
    </source>
</evidence>
<dbReference type="InterPro" id="IPR014031">
    <property type="entry name" value="Ketoacyl_synth_C"/>
</dbReference>
<dbReference type="CDD" id="cd08953">
    <property type="entry name" value="KR_2_SDR_x"/>
    <property type="match status" value="3"/>
</dbReference>
<dbReference type="Gene3D" id="3.30.70.3290">
    <property type="match status" value="3"/>
</dbReference>
<dbReference type="PROSITE" id="PS50075">
    <property type="entry name" value="CARRIER"/>
    <property type="match status" value="3"/>
</dbReference>
<dbReference type="InterPro" id="IPR036736">
    <property type="entry name" value="ACP-like_sf"/>
</dbReference>
<evidence type="ECO:0000256" key="12">
    <source>
        <dbReference type="SAM" id="MobiDB-lite"/>
    </source>
</evidence>
<accession>A0ABS1NLC0</accession>
<dbReference type="InterPro" id="IPR001227">
    <property type="entry name" value="Ac_transferase_dom_sf"/>
</dbReference>
<sequence>MSTLDSQRDRDPLTATGTEAALVVVSADTARGLDAATTDLARRLRRLPSGELADAAYTLAISRRARAHRRAVLCTNPEKAARQLADASSDGDGTRRPLVFALPAVIPDAARLATDAITTDPRFARYHRACRRAGALKHGDAGAVFAYAYATARLWQHWGLQPDALHAAGVGQAVAACLGGTLSLADAIALLGSASPGQQEPTAPRRRRTPRFPVEPFGTRTDAVILTPGAEGPLHTLRRAWLAGADIDWQSVYEGQDRRRVRLPGQSDETRRNDAAEPPRHNETEADQDRAAEVREGGGDSRTEAHREPAAEPREGDTGELPTVPWALAAGSAGALRQRAAEVKAAVEAQPGRSAPDIARSLAAEAADVAPAGHRAVVVGGDRADLLRGLTALAAGRPAPGVVRGAASVTDSRLVFVFPGQGAQWRGMAADLMESSPAFRAEADRCAEAFAPHLGWSLTDVLRDRPGAAPLERTDVVQPVLFTVSAALHALLDSWGVRPAAVLGHSLGEMVAAYVSGALSLADAAVVCACMSKAQAALSGTGAMASVELPLDAVRERLADYGGRVGLASVNGVEWAVVSGDRDDVARLVAELTADGVRARTVNVDLAAHSAHLEAVRDRMLRDLAPITPRPVRLPMRSSMTGEPLTGTELNNAYWYGNLRHTVEFARTVGAMVDDGYRAFVEVSPHPALTMGVSGVLEAAGAETESIVVGTLRRGQDGRGALLSAVAELYVRGLPVDWTAVFDGSRPAAGPVGRADTQARAARRDALEDAGQADAGASPTRADSAGAAAPDAAPAIMATHEPTAPANPGDAAPPADPDEPGDGLRARLAGLPRSAAEREVLELVAAHTAALLGVDSLHEVTPDWASASLGTLGFTSLLAVELRGKLAQETGLRLARTLVFDHPTPQGLARFLAGELLGAASEERPARPERSTAESGGNETVAIVGMAAQLPGAADLDAYWDLLSTGSEAISQFTDEQLAAAGVPQELIRDPRYVKAFGAMPEAELFDAAFFGMTPAEAEVTDPQQRLFLHACHTALEHAGYDPARHPGAIGVFGGSANNTYLQDNVLTGTDRTATSDYFRVLVGNDKDYLATRVAYKLNLKGPGCTVQTACSTSLVALHLACQALRAGDCDLALAGGVSVRTPQTKGHLYEEGSILSADGHVRVFDAAASGTVFGSGVGVLALKRLSDAVVDGDTIHAVVLGTATNNDGAEKVSYAAPARDGQAAVIARAQEAAGIDAGSISYLEAHGTGTRLGDPVEVSALDQAFRRTTDRTGYCAIGSVKPNIGHLDAAAGAAGVIKVALMMRHRTIVPSINYETPNPAIDFDSTPFRVATGLAPWLLDGVPRRAGVSSFGIGGTNAHTVLEEPPVRAPSGPSRPEQLLLLSAATPTALAQVTARLAAHLRRHPEVPLADVAHTLATGRAGHHHRRALLCRDTADAVRLLEDPLPAAQAGYTAPSVAFAFPGGDLDPEGRLAAEVAAAEPGFAERYEACAAAGPGGRAFAFPYALAGLWQDWGLHPEALFADGDGELVAAVLAGALRLEEALGALAEGITPPSGGTPRLPVLPLAEAGADSRRVVLAARAESPLIAVRDAWLAGADVDWARFYAGQRRHRVPLPTYPFEGRRYWLEAPARPSASTAGEAPAEAPPGDNATALPRLLPDPDRPDPFAQMAAFTGVEPYLTDHVIGGAPVLPAAVHLELGRAAAESVSGGRQTVTIRDADFQRMLSFPSGPRTVGVRLERHGDTALRYTVTASDGADEETYACGEVVLAETALPRPRPLDLAALRHRCESTVEPAACYGLLAERGVQHGPGLRALREFAHRAGEEALAVLDVPQAETGPDFAGPGTTVLHPALLDGALQAAVCLLAASGADGGAAHLPLRLGALHLYGALDGRCTAHVTRSAGAGGQVVRLDVTLAGEDGTIVAHLSDLVLRRVPATTEHAPVFLRGHWSPAPLAAGGTGSGPLLLLADGEGTREALGRALRDVGEHDTPVILVRPGSGFRRVDGRTYEADPARPGDFAELLAALTADGVPPRRILHAWTHAAQPSEGYGGDLLDLGVGSLFHLTKALLARRPVERTPLLFVHPESVPAHEAVAAFARTARLENPTLAYRAAGVAREDLAAQLPALLREFGAEGGREAEVRYEEGARLARGYQAVDPAAEAVGGPVLRDGGVYLITGGTGGLGLLVAEHLAARVRAHLYLVGRFEPDARARARIAALAASGGSARHLRADVSREDDVRTVLAAVEAGHGTLHGVVHSAGVLRDSFLLTKEQGDLWAVLAPKVQGTVHLDRLTARHPLDFFAAFSSVAAPLGNVGQADYAYANAFLDACMAVRQKLVAEGRRSGVSVSIGWPLWQEGGMRADAESTAVLERRLGSAALPTAVGLAAFETALGLGGGPLVVALGEPETVAAALSPAAGPAPRPEGPVPLAAPEPDLRRTAEDLLRAILATETGLDPAILDPETPLDRYGIDSILIVKLNSAVEKTFGETSKTLFFEYTTLADLAGYFAEQHAGRLRELADATRGEPAPGTAEAPVDVTADEHAAYPRASAEALVDGSPAPGAHPDDAIAVIGLSGRYPKAADLDEFWRNLEQGRDCVTEIPRDRWDHDRFFQDGSPVPGRAYAKWGGFLDDVDRFDPLFFGISPREAEVMDPQERLFLETAWHAVEDAGYRPADLAGSPVGVFVGAMYAEYQLYGADRVLRGEGPVPASLHASIANRVSYVLNLSGPSLAVDTMCSSSLTAIHLACRSLRDGESELAIAGGVNLSLHPHKYVYLSQGRFVSTDGRCRSFGAGGTGYVPGEGVGAVLLKPLRRALADRDHVHGVILGAAVNHGGRTNGYTVPSPNAQQRVIERALEQAGTDPHDIGYVEAHGTGTALGDPIEITGLRKAFGSFEEGRYCPIGSLKSNIGHLEAAAGVAGLTKVLLQFRHGRLVPSLHSAELNPNIDFAHSPLRVQRELTDWPRSSGPRRAALSSFGAGGSNAHLVLAEAPYAEPAPAVPAAGQRTPEPLLYVLSAQDEKRLREYAGRVGRFLRTAHVDLADVAHTLRCGREPMAERLAVVSADGAAVADALVAFAEGAPTPAWLWHGSAPEPGPKTGRAEAAAGQWLAGADPIGAAPVRADGRPPRRIPVPGYPFARERYWLGGLDEPAGTAVLHPLLDANESTLAETRFRTTLRRTSALLRDHEVAGRRPLAGTALLEMARAAVEQAAGEAPGGLRNVVWGRPVEVVDDSLDVYVALRPDGSEPGTVAFEVFSGDRVAHVRGVALTGPSAPAQGAVDLAGLRKRCAVSRTAAEVRRDYTRAGFRYGPSFDVLREVRTGTDEVLVEVRLPEGSPSAGFTLHPALLDGLLRAVHWLNRHTAPEPGDLVVPFSLGRIDILRPLPPVCFAHAVPAAGSGLRAAAVQRFDIVVVDEQGAELVRIRDFAGRVLPAADAPAPGEAPRFYAYDWEPRPADGPRAHAPGSALLVLADDPEPARLLARSGRWARVVRVEAGGRFHADGLDAYTIDPLDAGHYRRLLAELGDGGLDVVHLWDLDDDRREPIRLDTALNTGLFPVLHLLQAARGLEGGIRVVYGHGAPTGEPSPEREATAGLCRIAEAMPGSWLRTVRHDGGVPGAERLVRTLLDEFATPARTAQVRYDEDGRRLVRVVRSATPARAGTDAVPLKDRGVYLLTGGTGGIGLVFARYLAERHRARLVLLARSPLSGAARAEVERLTALGAEVLAVQGDVAVREDVQRALDRCTERFGRLDGVFHAAGVYDSAPVAEADRERFERVLAAKTHGTVNLDELTRDERLDLFVVFSSISSILGDFGAGSYSVANSFLDAYAVRREQWVREGRRHGRTLSLGWPLWTVGGVDSALGEAEVCQYSASTGIRPVTAEQGIEAFERAWEYGAPLLIPAGGDREVIERTLGVVPTTAAPIAQAPHAVSAGSVAPAEPAGAMAGLSRLRRRLLDHVRARLAEILKLPMGRLDSGATLDSYGLDSVLIMEANTLLGRDFPGLPGTLFFEYRTVGEVTDFLLREHPDAVTRLFGPQPEVAPAPDPAPTPDTAPGQALPSPVSRPRPVTAHVVPVPDPADEDIAIIGISGRYPKARDLDEFWENLRSGRDCVTEVPADRWDADALFDADPAAPGRSYSRWGGFLDDVDTFDSLFFRISPMQAKTMDPQERLFLETAWAALEDAGYPLDALPRPRFSAEGRDVGVFVGVMWGDYAVLAVEESFRGHHVTVPANRSSIANHVSHFGDFRGPSMVVDTACSSSLVALHLACESIRRGACAYAVAGGVNISAHPAKYVHLSRMNMLAKDGRCRSFGAGGTGYVPGEGVGAVLLKRLSQAEADGDSIHAVIKAGAVNQGGRTSGLTVPNPRAQQALVEEALARAGLDARTIGYVEAHGTGTELGDPIEHTALERAFRTHTEDVGFCALGSAKSAIGHLEGAAGIAGVTKAILQLRHGQFVPSLHADHLNPVIDFARSPFRVQRELADWARPQDGGPRRAAVSSFGVGGTNAHVILEEYLGAPDRSPTPDRPRAELLPLSARTEDRLRAHVAQLAAFLRRERDAGRAPALADVAHTLHAGRQAMAERLAVTVYDVDEAVETLDAFARGEPDHRVVRGGTRTNEALGDLLTSVREGRDLALALARSGDVDRLGRLWASGLALDPEVLQQVRPHRARRISLPTYPFTPERHWIARPDTAPGTAAAVEHPRAGTAPAPAVHSLDPADPVLRDHVVQGRSILPGVAHLDLALSAAPAAQRPRVLRDVRWLTPIVVDGGPVRLILRTEGDGFEIRGEDGAVLHSQGLLADAETLTADPDALSVEAVRTRCRTAVAGTELYRRLADRGLRYGPYFRAVDMVWTGAGEALARLALPTDHRDGAIRHALHPGVADAALHTVGALLAPDDGVLLPFAVERVELLRPAPADGWSHVSARGGHRYDVTLLDAAGRVCVRFLDLACRPVREPVRQEDGGYEQFGYRPHWIPAPAADGESSAGRRETVLVAAPESARTPALAYGQAHRDRGDEVRHLWPAEGAHAEGPAPGLIYFLGAADDVPAGGEARRAREEVAALHRLVRTLLQAHGRLDGVRLKVVTTDAFPLDADEESRPWAAGLWGYCSVLDKEFPALKVAYVDVRGAEAADAVARVIAEPFPVRAQAVSLRGGVRRARRLEPVELPPAGAGIRFRDHGVYLILGGLGTVGYDTALHLARTHRAKLVLMGRSEPGEQYRARLAELERAGGEALYLACDATDPAALKDAVARATRRFGPLHGAINSAMVLGATPVRDLDETALHEVLAAKADAGWNLARAVWDQPLDFLLQYSSGVSFAGNSGQAGYAAGCAVADALAHHLARTAPFPVRVLNWGYWHSGGDQEREAALGRLVAAGIRPIGAAEGMETVTRFLASGLSQLLATRASGTILEALGVDWDTRARVRPAQLPAHAVPPLRIDSADRAHIDGQRTASRALERLGRLLLLGAFQRAGLLRHTGERRSAAQLHRELRVVPGHDRLFEVLLDMLAQGGLVRRDGDEVVALAGVEDPEARQAAAEPEAARAALPAETPWTTAVADLLLRCTRELTRVLAGTTAATEVLFPDGSLDAVTAVYRGDPITDRLNSRLAAVVRAYVEERTGGVPVRILEIGAGTGSTSREVLAALAPFAGRVQYTYTDISAGFVRHGRKLFADAHPYADFRVLDIEGDLRAQGFAPDSYDIVFGTNVFHATRRIHRTLAQAKLLLRPNGLLLANEGTRADHVMALIFGLTDGWWAYEDPEHRIPGTPLLGERSWRDVLHDCGFQGVVTHGLPQDGEVAQSLIVAESDGVIVEADAVPPVAEPPVAEPPVAEPPVRAAEPAPAEASAEDRYAAAEEFVRQVFGRVLEMAPDLLDPDATFENYGVDSLVALQLNKALEQHVGGVPATLLFEQITIGRLARWLLAQRPEALSRVAPATAPDAPDPVREEPPAPEERTARPVTEAAPEGPAPAAGDGAELEQMVGALSDAQVADLLRLLDPRGRAAANGRVTAE</sequence>
<feature type="region of interest" description="Disordered" evidence="12">
    <location>
        <begin position="5917"/>
        <end position="5964"/>
    </location>
</feature>
<evidence type="ECO:0000259" key="15">
    <source>
        <dbReference type="PROSITE" id="PS52019"/>
    </source>
</evidence>
<dbReference type="InterPro" id="IPR014030">
    <property type="entry name" value="Ketoacyl_synth_N"/>
</dbReference>
<feature type="compositionally biased region" description="Low complexity" evidence="12">
    <location>
        <begin position="5942"/>
        <end position="5959"/>
    </location>
</feature>
<keyword evidence="5" id="KW-0597">Phosphoprotein</keyword>
<dbReference type="InterPro" id="IPR057326">
    <property type="entry name" value="KR_dom"/>
</dbReference>
<dbReference type="SUPFAM" id="SSF47336">
    <property type="entry name" value="ACP-like"/>
    <property type="match status" value="4"/>
</dbReference>
<dbReference type="Gene3D" id="3.40.47.10">
    <property type="match status" value="3"/>
</dbReference>
<dbReference type="CDD" id="cd00833">
    <property type="entry name" value="PKS"/>
    <property type="match status" value="3"/>
</dbReference>
<dbReference type="Pfam" id="PF08242">
    <property type="entry name" value="Methyltransf_12"/>
    <property type="match status" value="1"/>
</dbReference>
<dbReference type="Pfam" id="PF22336">
    <property type="entry name" value="RhiE-like_linker"/>
    <property type="match status" value="2"/>
</dbReference>
<feature type="active site" description="Proton acceptor; for dehydratase activity" evidence="11">
    <location>
        <position position="1683"/>
    </location>
</feature>
<dbReference type="RefSeq" id="WP_201879210.1">
    <property type="nucleotide sequence ID" value="NZ_JAERRF010000020.1"/>
</dbReference>
<feature type="region of interest" description="N-terminal hotdog fold" evidence="11">
    <location>
        <begin position="1651"/>
        <end position="1773"/>
    </location>
</feature>
<dbReference type="InterPro" id="IPR042104">
    <property type="entry name" value="PKS_dehydratase_sf"/>
</dbReference>
<feature type="region of interest" description="C-terminal hotdog fold" evidence="11">
    <location>
        <begin position="4812"/>
        <end position="4949"/>
    </location>
</feature>
<dbReference type="InterPro" id="IPR016039">
    <property type="entry name" value="Thiolase-like"/>
</dbReference>
<protein>
    <submittedName>
        <fullName evidence="16">SDR family NAD(P)-dependent oxidoreductase</fullName>
    </submittedName>
</protein>
<evidence type="ECO:0000256" key="8">
    <source>
        <dbReference type="ARBA" id="ARBA00023194"/>
    </source>
</evidence>
<feature type="active site" description="Proton donor; for dehydratase activity" evidence="11">
    <location>
        <position position="4873"/>
    </location>
</feature>
<dbReference type="SUPFAM" id="SSF51735">
    <property type="entry name" value="NAD(P)-binding Rossmann-fold domains"/>
    <property type="match status" value="6"/>
</dbReference>
<comment type="caution">
    <text evidence="16">The sequence shown here is derived from an EMBL/GenBank/DDBJ whole genome shotgun (WGS) entry which is preliminary data.</text>
</comment>
<dbReference type="InterPro" id="IPR050091">
    <property type="entry name" value="PKS_NRPS_Biosynth_Enz"/>
</dbReference>
<evidence type="ECO:0000256" key="6">
    <source>
        <dbReference type="ARBA" id="ARBA00022679"/>
    </source>
</evidence>
<feature type="compositionally biased region" description="Pro residues" evidence="12">
    <location>
        <begin position="5806"/>
        <end position="5817"/>
    </location>
</feature>
<dbReference type="Gene3D" id="3.40.50.150">
    <property type="entry name" value="Vaccinia Virus protein VP39"/>
    <property type="match status" value="1"/>
</dbReference>
<evidence type="ECO:0000256" key="3">
    <source>
        <dbReference type="ARBA" id="ARBA00022450"/>
    </source>
</evidence>
<evidence type="ECO:0000313" key="16">
    <source>
        <dbReference type="EMBL" id="MBL1100571.1"/>
    </source>
</evidence>
<gene>
    <name evidence="16" type="ORF">JK363_28655</name>
</gene>
<feature type="compositionally biased region" description="Low complexity" evidence="12">
    <location>
        <begin position="1633"/>
        <end position="1648"/>
    </location>
</feature>
<evidence type="ECO:0000256" key="10">
    <source>
        <dbReference type="ARBA" id="ARBA00023315"/>
    </source>
</evidence>
<feature type="region of interest" description="N-terminal hotdog fold" evidence="11">
    <location>
        <begin position="4675"/>
        <end position="4796"/>
    </location>
</feature>
<feature type="compositionally biased region" description="Basic and acidic residues" evidence="12">
    <location>
        <begin position="268"/>
        <end position="317"/>
    </location>
</feature>
<dbReference type="InterPro" id="IPR049900">
    <property type="entry name" value="PKS_mFAS_DH"/>
</dbReference>
<name>A0ABS1NLC0_9ACTN</name>
<dbReference type="Pfam" id="PF02801">
    <property type="entry name" value="Ketoacyl-synt_C"/>
    <property type="match status" value="3"/>
</dbReference>
<dbReference type="InterPro" id="IPR013968">
    <property type="entry name" value="PKS_KR"/>
</dbReference>
<dbReference type="InterPro" id="IPR054514">
    <property type="entry name" value="RhiE-like_linker"/>
</dbReference>
<evidence type="ECO:0000259" key="14">
    <source>
        <dbReference type="PROSITE" id="PS52004"/>
    </source>
</evidence>
<evidence type="ECO:0000256" key="4">
    <source>
        <dbReference type="ARBA" id="ARBA00022490"/>
    </source>
</evidence>
<dbReference type="PROSITE" id="PS52004">
    <property type="entry name" value="KS3_2"/>
    <property type="match status" value="3"/>
</dbReference>
<keyword evidence="8" id="KW-0045">Antibiotic biosynthesis</keyword>
<dbReference type="Gene3D" id="3.10.129.110">
    <property type="entry name" value="Polyketide synthase dehydratase"/>
    <property type="match status" value="3"/>
</dbReference>
<dbReference type="Gene3D" id="1.10.1200.10">
    <property type="entry name" value="ACP-like"/>
    <property type="match status" value="4"/>
</dbReference>
<dbReference type="CDD" id="cd02440">
    <property type="entry name" value="AdoMet_MTases"/>
    <property type="match status" value="1"/>
</dbReference>
<feature type="active site" description="Proton donor; for dehydratase activity" evidence="11">
    <location>
        <position position="3343"/>
    </location>
</feature>
<dbReference type="Gene3D" id="1.10.1240.100">
    <property type="match status" value="3"/>
</dbReference>
<dbReference type="Pfam" id="PF00550">
    <property type="entry name" value="PP-binding"/>
    <property type="match status" value="4"/>
</dbReference>
<dbReference type="Pfam" id="PF00109">
    <property type="entry name" value="ketoacyl-synt"/>
    <property type="match status" value="3"/>
</dbReference>
<dbReference type="SMART" id="SM00823">
    <property type="entry name" value="PKS_PP"/>
    <property type="match status" value="4"/>
</dbReference>
<keyword evidence="10" id="KW-0012">Acyltransferase</keyword>
<keyword evidence="4" id="KW-0963">Cytoplasm</keyword>
<dbReference type="InterPro" id="IPR020807">
    <property type="entry name" value="PKS_DH"/>
</dbReference>
<feature type="compositionally biased region" description="Basic and acidic residues" evidence="12">
    <location>
        <begin position="5927"/>
        <end position="5941"/>
    </location>
</feature>
<dbReference type="InterPro" id="IPR020806">
    <property type="entry name" value="PKS_PP-bd"/>
</dbReference>
<keyword evidence="9" id="KW-0511">Multifunctional enzyme</keyword>
<dbReference type="InterPro" id="IPR029063">
    <property type="entry name" value="SAM-dependent_MTases_sf"/>
</dbReference>
<feature type="domain" description="Ketosynthase family 3 (KS3)" evidence="14">
    <location>
        <begin position="938"/>
        <end position="1365"/>
    </location>
</feature>
<dbReference type="SMART" id="SM01294">
    <property type="entry name" value="PKS_PP_betabranch"/>
    <property type="match status" value="1"/>
</dbReference>
<feature type="domain" description="Carrier" evidence="13">
    <location>
        <begin position="838"/>
        <end position="916"/>
    </location>
</feature>
<feature type="active site" description="Proton acceptor; for dehydratase activity" evidence="11">
    <location>
        <position position="3181"/>
    </location>
</feature>
<evidence type="ECO:0000256" key="11">
    <source>
        <dbReference type="PROSITE-ProRule" id="PRU01363"/>
    </source>
</evidence>
<feature type="domain" description="Ketosynthase family 3 (KS3)" evidence="14">
    <location>
        <begin position="2563"/>
        <end position="2985"/>
    </location>
</feature>
<dbReference type="InterPro" id="IPR018201">
    <property type="entry name" value="Ketoacyl_synth_AS"/>
</dbReference>
<dbReference type="SUPFAM" id="SSF53901">
    <property type="entry name" value="Thiolase-like"/>
    <property type="match status" value="3"/>
</dbReference>
<dbReference type="PROSITE" id="PS52019">
    <property type="entry name" value="PKS_MFAS_DH"/>
    <property type="match status" value="3"/>
</dbReference>
<feature type="active site" description="Proton donor; for dehydratase activity" evidence="11">
    <location>
        <position position="1855"/>
    </location>
</feature>
<feature type="region of interest" description="Disordered" evidence="12">
    <location>
        <begin position="258"/>
        <end position="322"/>
    </location>
</feature>
<dbReference type="InterPro" id="IPR020841">
    <property type="entry name" value="PKS_Beta-ketoAc_synthase_dom"/>
</dbReference>
<dbReference type="InterPro" id="IPR016036">
    <property type="entry name" value="Malonyl_transacylase_ACP-bd"/>
</dbReference>
<dbReference type="PROSITE" id="PS00606">
    <property type="entry name" value="KS3_1"/>
    <property type="match status" value="1"/>
</dbReference>
<dbReference type="Pfam" id="PF00698">
    <property type="entry name" value="Acyl_transf_1"/>
    <property type="match status" value="1"/>
</dbReference>
<dbReference type="PANTHER" id="PTHR43775:SF37">
    <property type="entry name" value="SI:DKEY-61P9.11"/>
    <property type="match status" value="1"/>
</dbReference>
<dbReference type="SMART" id="SM00826">
    <property type="entry name" value="PKS_DH"/>
    <property type="match status" value="3"/>
</dbReference>
<keyword evidence="17" id="KW-1185">Reference proteome</keyword>
<dbReference type="Gene3D" id="3.40.50.720">
    <property type="entry name" value="NAD(P)-binding Rossmann-like Domain"/>
    <property type="match status" value="3"/>
</dbReference>
<feature type="region of interest" description="C-terminal hotdog fold" evidence="11">
    <location>
        <begin position="3284"/>
        <end position="3431"/>
    </location>
</feature>
<dbReference type="Gene3D" id="3.40.366.10">
    <property type="entry name" value="Malonyl-Coenzyme A Acyl Carrier Protein, domain 2"/>
    <property type="match status" value="3"/>
</dbReference>
<dbReference type="Proteomes" id="UP000634229">
    <property type="component" value="Unassembled WGS sequence"/>
</dbReference>
<evidence type="ECO:0000256" key="7">
    <source>
        <dbReference type="ARBA" id="ARBA00022737"/>
    </source>
</evidence>
<keyword evidence="3" id="KW-0596">Phosphopantetheine</keyword>
<feature type="region of interest" description="C-terminal hotdog fold" evidence="11">
    <location>
        <begin position="1789"/>
        <end position="1940"/>
    </location>
</feature>
<feature type="domain" description="PKS/mFAS DH" evidence="15">
    <location>
        <begin position="4675"/>
        <end position="4949"/>
    </location>
</feature>
<evidence type="ECO:0000256" key="9">
    <source>
        <dbReference type="ARBA" id="ARBA00023268"/>
    </source>
</evidence>
<dbReference type="SUPFAM" id="SSF52151">
    <property type="entry name" value="FabD/lysophospholipase-like"/>
    <property type="match status" value="2"/>
</dbReference>
<dbReference type="SUPFAM" id="SSF55048">
    <property type="entry name" value="Probable ACP-binding domain of malonyl-CoA ACP transacylase"/>
    <property type="match status" value="1"/>
</dbReference>
<evidence type="ECO:0000259" key="13">
    <source>
        <dbReference type="PROSITE" id="PS50075"/>
    </source>
</evidence>
<proteinExistence type="predicted"/>
<dbReference type="SMART" id="SM00822">
    <property type="entry name" value="PKS_KR"/>
    <property type="match status" value="3"/>
</dbReference>
<feature type="region of interest" description="Disordered" evidence="12">
    <location>
        <begin position="1631"/>
        <end position="1661"/>
    </location>
</feature>
<evidence type="ECO:0000256" key="2">
    <source>
        <dbReference type="ARBA" id="ARBA00004792"/>
    </source>
</evidence>